<dbReference type="GO" id="GO:0005886">
    <property type="term" value="C:plasma membrane"/>
    <property type="evidence" value="ECO:0007669"/>
    <property type="project" value="UniProtKB-SubCell"/>
</dbReference>
<dbReference type="Proteomes" id="UP000184123">
    <property type="component" value="Unassembled WGS sequence"/>
</dbReference>
<dbReference type="EMBL" id="FRCA01000005">
    <property type="protein sequence ID" value="SHM08689.1"/>
    <property type="molecule type" value="Genomic_DNA"/>
</dbReference>
<gene>
    <name evidence="9" type="primary">hmuU</name>
    <name evidence="9" type="ORF">HCU01_15180</name>
    <name evidence="10" type="ORF">SAMN05660971_02105</name>
</gene>
<feature type="transmembrane region" description="Helical" evidence="8">
    <location>
        <begin position="202"/>
        <end position="222"/>
    </location>
</feature>
<feature type="transmembrane region" description="Helical" evidence="8">
    <location>
        <begin position="252"/>
        <end position="279"/>
    </location>
</feature>
<evidence type="ECO:0000313" key="10">
    <source>
        <dbReference type="EMBL" id="SHM08689.1"/>
    </source>
</evidence>
<dbReference type="SUPFAM" id="SSF81345">
    <property type="entry name" value="ABC transporter involved in vitamin B12 uptake, BtuC"/>
    <property type="match status" value="1"/>
</dbReference>
<dbReference type="CDD" id="cd06550">
    <property type="entry name" value="TM_ABC_iron-siderophores_like"/>
    <property type="match status" value="1"/>
</dbReference>
<dbReference type="PANTHER" id="PTHR30472">
    <property type="entry name" value="FERRIC ENTEROBACTIN TRANSPORT SYSTEM PERMEASE PROTEIN"/>
    <property type="match status" value="1"/>
</dbReference>
<feature type="transmembrane region" description="Helical" evidence="8">
    <location>
        <begin position="158"/>
        <end position="182"/>
    </location>
</feature>
<reference evidence="10 11" key="1">
    <citation type="submission" date="2016-11" db="EMBL/GenBank/DDBJ databases">
        <authorList>
            <person name="Jaros S."/>
            <person name="Januszkiewicz K."/>
            <person name="Wedrychowicz H."/>
        </authorList>
    </citation>
    <scope>NUCLEOTIDE SEQUENCE [LARGE SCALE GENOMIC DNA]</scope>
    <source>
        <strain evidence="10 11">DSM 4740</strain>
    </source>
</reference>
<dbReference type="FunFam" id="1.10.3470.10:FF:000001">
    <property type="entry name" value="Vitamin B12 ABC transporter permease BtuC"/>
    <property type="match status" value="1"/>
</dbReference>
<reference evidence="9 12" key="2">
    <citation type="submission" date="2019-07" db="EMBL/GenBank/DDBJ databases">
        <title>Whole genome shotgun sequence of Halomonas cupida NBRC 102219.</title>
        <authorList>
            <person name="Hosoyama A."/>
            <person name="Uohara A."/>
            <person name="Ohji S."/>
            <person name="Ichikawa N."/>
        </authorList>
    </citation>
    <scope>NUCLEOTIDE SEQUENCE [LARGE SCALE GENOMIC DNA]</scope>
    <source>
        <strain evidence="9 12">NBRC 102219</strain>
    </source>
</reference>
<dbReference type="OrthoDB" id="9055647at2"/>
<dbReference type="RefSeq" id="WP_084541876.1">
    <property type="nucleotide sequence ID" value="NZ_BJXU01000049.1"/>
</dbReference>
<dbReference type="PANTHER" id="PTHR30472:SF25">
    <property type="entry name" value="ABC TRANSPORTER PERMEASE PROTEIN MJ0876-RELATED"/>
    <property type="match status" value="1"/>
</dbReference>
<dbReference type="GO" id="GO:0022857">
    <property type="term" value="F:transmembrane transporter activity"/>
    <property type="evidence" value="ECO:0007669"/>
    <property type="project" value="InterPro"/>
</dbReference>
<evidence type="ECO:0000256" key="5">
    <source>
        <dbReference type="ARBA" id="ARBA00022692"/>
    </source>
</evidence>
<keyword evidence="5 8" id="KW-0812">Transmembrane</keyword>
<evidence type="ECO:0000313" key="12">
    <source>
        <dbReference type="Proteomes" id="UP000321726"/>
    </source>
</evidence>
<evidence type="ECO:0000256" key="1">
    <source>
        <dbReference type="ARBA" id="ARBA00004651"/>
    </source>
</evidence>
<protein>
    <submittedName>
        <fullName evidence="9">Hemin transport system permease protein HmuU</fullName>
    </submittedName>
    <submittedName>
        <fullName evidence="10">Iron complex transport system permease protein</fullName>
    </submittedName>
</protein>
<dbReference type="InterPro" id="IPR000522">
    <property type="entry name" value="ABC_transptr_permease_BtuC"/>
</dbReference>
<organism evidence="10 11">
    <name type="scientific">Halomonas cupida</name>
    <dbReference type="NCBI Taxonomy" id="44933"/>
    <lineage>
        <taxon>Bacteria</taxon>
        <taxon>Pseudomonadati</taxon>
        <taxon>Pseudomonadota</taxon>
        <taxon>Gammaproteobacteria</taxon>
        <taxon>Oceanospirillales</taxon>
        <taxon>Halomonadaceae</taxon>
        <taxon>Halomonas</taxon>
    </lineage>
</organism>
<dbReference type="AlphaFoldDB" id="A0A1M7FYI6"/>
<evidence type="ECO:0000313" key="9">
    <source>
        <dbReference type="EMBL" id="GEN23569.1"/>
    </source>
</evidence>
<feature type="transmembrane region" description="Helical" evidence="8">
    <location>
        <begin position="322"/>
        <end position="339"/>
    </location>
</feature>
<dbReference type="STRING" id="44933.SAMN05660971_02105"/>
<evidence type="ECO:0000256" key="4">
    <source>
        <dbReference type="ARBA" id="ARBA00022475"/>
    </source>
</evidence>
<feature type="transmembrane region" description="Helical" evidence="8">
    <location>
        <begin position="67"/>
        <end position="87"/>
    </location>
</feature>
<keyword evidence="4" id="KW-1003">Cell membrane</keyword>
<keyword evidence="6 8" id="KW-1133">Transmembrane helix</keyword>
<dbReference type="Gene3D" id="1.10.3470.10">
    <property type="entry name" value="ABC transporter involved in vitamin B12 uptake, BtuC"/>
    <property type="match status" value="1"/>
</dbReference>
<feature type="transmembrane region" description="Helical" evidence="8">
    <location>
        <begin position="124"/>
        <end position="146"/>
    </location>
</feature>
<dbReference type="Pfam" id="PF01032">
    <property type="entry name" value="FecCD"/>
    <property type="match status" value="1"/>
</dbReference>
<feature type="transmembrane region" description="Helical" evidence="8">
    <location>
        <begin position="291"/>
        <end position="310"/>
    </location>
</feature>
<name>A0A1M7FYI6_9GAMM</name>
<keyword evidence="3" id="KW-0813">Transport</keyword>
<evidence type="ECO:0000256" key="3">
    <source>
        <dbReference type="ARBA" id="ARBA00022448"/>
    </source>
</evidence>
<dbReference type="GO" id="GO:0033214">
    <property type="term" value="P:siderophore-iron import into cell"/>
    <property type="evidence" value="ECO:0007669"/>
    <property type="project" value="TreeGrafter"/>
</dbReference>
<keyword evidence="7 8" id="KW-0472">Membrane</keyword>
<feature type="transmembrane region" description="Helical" evidence="8">
    <location>
        <begin position="23"/>
        <end position="47"/>
    </location>
</feature>
<evidence type="ECO:0000256" key="7">
    <source>
        <dbReference type="ARBA" id="ARBA00023136"/>
    </source>
</evidence>
<accession>A0A1M7FYI6</accession>
<evidence type="ECO:0000256" key="8">
    <source>
        <dbReference type="SAM" id="Phobius"/>
    </source>
</evidence>
<comment type="subcellular location">
    <subcellularLocation>
        <location evidence="1">Cell membrane</location>
        <topology evidence="1">Multi-pass membrane protein</topology>
    </subcellularLocation>
</comment>
<dbReference type="InterPro" id="IPR037294">
    <property type="entry name" value="ABC_BtuC-like"/>
</dbReference>
<comment type="similarity">
    <text evidence="2">Belongs to the binding-protein-dependent transport system permease family. FecCD subfamily.</text>
</comment>
<proteinExistence type="inferred from homology"/>
<evidence type="ECO:0000256" key="2">
    <source>
        <dbReference type="ARBA" id="ARBA00007935"/>
    </source>
</evidence>
<evidence type="ECO:0000313" key="11">
    <source>
        <dbReference type="Proteomes" id="UP000184123"/>
    </source>
</evidence>
<evidence type="ECO:0000256" key="6">
    <source>
        <dbReference type="ARBA" id="ARBA00022989"/>
    </source>
</evidence>
<feature type="transmembrane region" description="Helical" evidence="8">
    <location>
        <begin position="99"/>
        <end position="118"/>
    </location>
</feature>
<dbReference type="EMBL" id="BJXU01000049">
    <property type="protein sequence ID" value="GEN23569.1"/>
    <property type="molecule type" value="Genomic_DNA"/>
</dbReference>
<sequence length="345" mass="36181">MTTTPVTRHAPPSDRTAWPLKPLYWLGLSLVLVLIWAACSGPLGLSWQMLQSPGNTGSWQVWWQLRVPRLALGLGVGMLLAGTGTAMQGLFRNPLADPTLLGMASGAGCAVALWIVLLDGTHSVLGLYGQFIAGFVGAFAVGLFVFSLGSARQGSAALFTLLLAGLAINTLAAAGGGLLAFLANDQQLRQLSLWGMGSLANALWPAVIGLWLAAPIALALLLRSRRDLDLLQLGDLTAHAAGLDIPRLRRRVILACALGVGVSVALAGIIGFIGLLIPHCLRLWLGPGHRLLMPASMLGGALLLLLADSLARSLATPAEIPVGLLTSLIGGPYFLWLLLRESPRC</sequence>
<dbReference type="Proteomes" id="UP000321726">
    <property type="component" value="Unassembled WGS sequence"/>
</dbReference>
<keyword evidence="12" id="KW-1185">Reference proteome</keyword>